<feature type="region of interest" description="Disordered" evidence="1">
    <location>
        <begin position="50"/>
        <end position="75"/>
    </location>
</feature>
<dbReference type="AlphaFoldDB" id="A0AA35YZ21"/>
<feature type="compositionally biased region" description="Polar residues" evidence="1">
    <location>
        <begin position="104"/>
        <end position="114"/>
    </location>
</feature>
<evidence type="ECO:0000313" key="3">
    <source>
        <dbReference type="Proteomes" id="UP001177003"/>
    </source>
</evidence>
<reference evidence="2" key="1">
    <citation type="submission" date="2023-04" db="EMBL/GenBank/DDBJ databases">
        <authorList>
            <person name="Vijverberg K."/>
            <person name="Xiong W."/>
            <person name="Schranz E."/>
        </authorList>
    </citation>
    <scope>NUCLEOTIDE SEQUENCE</scope>
</reference>
<evidence type="ECO:0000256" key="1">
    <source>
        <dbReference type="SAM" id="MobiDB-lite"/>
    </source>
</evidence>
<gene>
    <name evidence="2" type="ORF">LSALG_LOCUS22527</name>
</gene>
<dbReference type="Proteomes" id="UP001177003">
    <property type="component" value="Chromosome 4"/>
</dbReference>
<accession>A0AA35YZ21</accession>
<feature type="region of interest" description="Disordered" evidence="1">
    <location>
        <begin position="1"/>
        <end position="25"/>
    </location>
</feature>
<proteinExistence type="predicted"/>
<name>A0AA35YZ21_LACSI</name>
<evidence type="ECO:0000313" key="2">
    <source>
        <dbReference type="EMBL" id="CAI9282906.1"/>
    </source>
</evidence>
<protein>
    <submittedName>
        <fullName evidence="2">Uncharacterized protein</fullName>
    </submittedName>
</protein>
<dbReference type="EMBL" id="OX465080">
    <property type="protein sequence ID" value="CAI9282906.1"/>
    <property type="molecule type" value="Genomic_DNA"/>
</dbReference>
<feature type="region of interest" description="Disordered" evidence="1">
    <location>
        <begin position="95"/>
        <end position="114"/>
    </location>
</feature>
<keyword evidence="3" id="KW-1185">Reference proteome</keyword>
<organism evidence="2 3">
    <name type="scientific">Lactuca saligna</name>
    <name type="common">Willowleaf lettuce</name>
    <dbReference type="NCBI Taxonomy" id="75948"/>
    <lineage>
        <taxon>Eukaryota</taxon>
        <taxon>Viridiplantae</taxon>
        <taxon>Streptophyta</taxon>
        <taxon>Embryophyta</taxon>
        <taxon>Tracheophyta</taxon>
        <taxon>Spermatophyta</taxon>
        <taxon>Magnoliopsida</taxon>
        <taxon>eudicotyledons</taxon>
        <taxon>Gunneridae</taxon>
        <taxon>Pentapetalae</taxon>
        <taxon>asterids</taxon>
        <taxon>campanulids</taxon>
        <taxon>Asterales</taxon>
        <taxon>Asteraceae</taxon>
        <taxon>Cichorioideae</taxon>
        <taxon>Cichorieae</taxon>
        <taxon>Lactucinae</taxon>
        <taxon>Lactuca</taxon>
    </lineage>
</organism>
<sequence>MVNPQQSLKMQSIQTDLSGSSSQQQFPADKLVYHDFFMPPPQHYTAVRPLMHSRNPLPGESDETDRRRGGGASLSQFVHTKNSVYRVIDPYEADDEFSIPPPQQSAVRPQPEQSSNPLLIGTGEWDEMKPIAAVVLLFHILCTRAL</sequence>